<protein>
    <submittedName>
        <fullName evidence="2">Uncharacterized protein</fullName>
    </submittedName>
</protein>
<keyword evidence="1" id="KW-0472">Membrane</keyword>
<proteinExistence type="predicted"/>
<dbReference type="AlphaFoldDB" id="A0A0C1RH57"/>
<keyword evidence="1" id="KW-1133">Transmembrane helix</keyword>
<dbReference type="STRING" id="1479485.DA73_0223800"/>
<dbReference type="EMBL" id="JHEG02000048">
    <property type="protein sequence ID" value="KIE11390.1"/>
    <property type="molecule type" value="Genomic_DNA"/>
</dbReference>
<gene>
    <name evidence="2" type="ORF">DA73_0223800</name>
</gene>
<evidence type="ECO:0000313" key="2">
    <source>
        <dbReference type="EMBL" id="KIE11390.1"/>
    </source>
</evidence>
<sequence>MNSQLPRCTCKAMSPSDRLNYPQIIPIQHGGSIFAKMQICLSILPLFVALVRITIKQDQSLWA</sequence>
<name>A0A0C1RH57_9CYAN</name>
<reference evidence="2" key="1">
    <citation type="journal article" date="2015" name="Genome Announc.">
        <title>Draft Genome Sequence of Tolypothrix boutellei Strain VB521301.</title>
        <authorList>
            <person name="Chandrababunaidu M.M."/>
            <person name="Singh D."/>
            <person name="Sen D."/>
            <person name="Bhan S."/>
            <person name="Das S."/>
            <person name="Gupta A."/>
            <person name="Adhikary S.P."/>
            <person name="Tripathy S."/>
        </authorList>
    </citation>
    <scope>NUCLEOTIDE SEQUENCE</scope>
    <source>
        <strain evidence="2">VB521301</strain>
    </source>
</reference>
<comment type="caution">
    <text evidence="2">The sequence shown here is derived from an EMBL/GenBank/DDBJ whole genome shotgun (WGS) entry which is preliminary data.</text>
</comment>
<accession>A0A0C1RH57</accession>
<keyword evidence="1" id="KW-0812">Transmembrane</keyword>
<organism evidence="2">
    <name type="scientific">Tolypothrix bouteillei VB521301</name>
    <dbReference type="NCBI Taxonomy" id="1479485"/>
    <lineage>
        <taxon>Bacteria</taxon>
        <taxon>Bacillati</taxon>
        <taxon>Cyanobacteriota</taxon>
        <taxon>Cyanophyceae</taxon>
        <taxon>Nostocales</taxon>
        <taxon>Tolypothrichaceae</taxon>
        <taxon>Tolypothrix</taxon>
    </lineage>
</organism>
<evidence type="ECO:0000256" key="1">
    <source>
        <dbReference type="SAM" id="Phobius"/>
    </source>
</evidence>
<feature type="transmembrane region" description="Helical" evidence="1">
    <location>
        <begin position="33"/>
        <end position="55"/>
    </location>
</feature>